<sequence length="72" mass="8059">MNSKADPKGARETLSAVHLNTLRSAVVLDLGFSRAVQELAKQRHLYYEPNVMTSAETSWVETTIRGQERSVL</sequence>
<accession>A0A076PND7</accession>
<dbReference type="HOGENOM" id="CLU_2715448_0_0_4"/>
<evidence type="ECO:0000313" key="1">
    <source>
        <dbReference type="EMBL" id="AIJ46196.1"/>
    </source>
</evidence>
<dbReference type="KEGG" id="ctes:O987_10362"/>
<proteinExistence type="predicted"/>
<evidence type="ECO:0000313" key="2">
    <source>
        <dbReference type="Proteomes" id="UP000028782"/>
    </source>
</evidence>
<dbReference type="GO" id="GO:0032259">
    <property type="term" value="P:methylation"/>
    <property type="evidence" value="ECO:0007669"/>
    <property type="project" value="UniProtKB-KW"/>
</dbReference>
<gene>
    <name evidence="1" type="ORF">O987_10362</name>
</gene>
<dbReference type="EMBL" id="CP006704">
    <property type="protein sequence ID" value="AIJ46196.1"/>
    <property type="molecule type" value="Genomic_DNA"/>
</dbReference>
<dbReference type="GO" id="GO:0008168">
    <property type="term" value="F:methyltransferase activity"/>
    <property type="evidence" value="ECO:0007669"/>
    <property type="project" value="UniProtKB-KW"/>
</dbReference>
<reference evidence="1 2" key="1">
    <citation type="journal article" date="2014" name="Genome Announc.">
        <title>Complete Genome Sequence of Polychlorinated Biphenyl Degrader Comamonas testosteroni TK102 (NBRC 109938).</title>
        <authorList>
            <person name="Fukuda K."/>
            <person name="Hosoyama A."/>
            <person name="Tsuchikane K."/>
            <person name="Ohji S."/>
            <person name="Yamazoe A."/>
            <person name="Fujita N."/>
            <person name="Shintani M."/>
            <person name="Kimbara K."/>
        </authorList>
    </citation>
    <scope>NUCLEOTIDE SEQUENCE [LARGE SCALE GENOMIC DNA]</scope>
    <source>
        <strain evidence="1">TK102</strain>
    </source>
</reference>
<dbReference type="AlphaFoldDB" id="A0A076PND7"/>
<protein>
    <submittedName>
        <fullName evidence="1">Site-specific DNA methylase</fullName>
    </submittedName>
</protein>
<organism evidence="1 2">
    <name type="scientific">Comamonas testosteroni TK102</name>
    <dbReference type="NCBI Taxonomy" id="1392005"/>
    <lineage>
        <taxon>Bacteria</taxon>
        <taxon>Pseudomonadati</taxon>
        <taxon>Pseudomonadota</taxon>
        <taxon>Betaproteobacteria</taxon>
        <taxon>Burkholderiales</taxon>
        <taxon>Comamonadaceae</taxon>
        <taxon>Comamonas</taxon>
    </lineage>
</organism>
<dbReference type="Proteomes" id="UP000028782">
    <property type="component" value="Chromosome"/>
</dbReference>
<keyword evidence="1" id="KW-0489">Methyltransferase</keyword>
<name>A0A076PND7_COMTE</name>
<keyword evidence="1" id="KW-0808">Transferase</keyword>